<keyword evidence="9" id="KW-0811">Translocation</keyword>
<feature type="region of interest" description="Disordered" evidence="13">
    <location>
        <begin position="1"/>
        <end position="133"/>
    </location>
</feature>
<feature type="compositionally biased region" description="Low complexity" evidence="13">
    <location>
        <begin position="41"/>
        <end position="54"/>
    </location>
</feature>
<comment type="subcellular location">
    <subcellularLocation>
        <location evidence="1">Nucleus membrane</location>
        <topology evidence="1">Multi-pass membrane protein</topology>
    </subcellularLocation>
    <subcellularLocation>
        <location evidence="2">Nucleus</location>
        <location evidence="2">Nuclear pore complex</location>
    </subcellularLocation>
</comment>
<evidence type="ECO:0000313" key="15">
    <source>
        <dbReference type="EMBL" id="PWN90549.1"/>
    </source>
</evidence>
<feature type="region of interest" description="Disordered" evidence="13">
    <location>
        <begin position="641"/>
        <end position="668"/>
    </location>
</feature>
<dbReference type="GO" id="GO:0015031">
    <property type="term" value="P:protein transport"/>
    <property type="evidence" value="ECO:0007669"/>
    <property type="project" value="UniProtKB-KW"/>
</dbReference>
<feature type="transmembrane region" description="Helical" evidence="14">
    <location>
        <begin position="216"/>
        <end position="235"/>
    </location>
</feature>
<evidence type="ECO:0000256" key="7">
    <source>
        <dbReference type="ARBA" id="ARBA00022927"/>
    </source>
</evidence>
<dbReference type="InterPro" id="IPR019049">
    <property type="entry name" value="Nucleoporin_prot_Ndc1/Nup"/>
</dbReference>
<dbReference type="PANTHER" id="PTHR13269:SF6">
    <property type="entry name" value="NUCLEOPORIN NDC1"/>
    <property type="match status" value="1"/>
</dbReference>
<protein>
    <recommendedName>
        <fullName evidence="17">Nucleoporin protein Ndc1-Nup</fullName>
    </recommendedName>
</protein>
<feature type="compositionally biased region" description="Low complexity" evidence="13">
    <location>
        <begin position="89"/>
        <end position="125"/>
    </location>
</feature>
<feature type="transmembrane region" description="Helical" evidence="14">
    <location>
        <begin position="396"/>
        <end position="417"/>
    </location>
</feature>
<keyword evidence="6" id="KW-0509">mRNA transport</keyword>
<name>A0A316YMR6_9BASI</name>
<reference evidence="15 16" key="1">
    <citation type="journal article" date="2018" name="Mol. Biol. Evol.">
        <title>Broad Genomic Sampling Reveals a Smut Pathogenic Ancestry of the Fungal Clade Ustilaginomycotina.</title>
        <authorList>
            <person name="Kijpornyongpan T."/>
            <person name="Mondo S.J."/>
            <person name="Barry K."/>
            <person name="Sandor L."/>
            <person name="Lee J."/>
            <person name="Lipzen A."/>
            <person name="Pangilinan J."/>
            <person name="LaButti K."/>
            <person name="Hainaut M."/>
            <person name="Henrissat B."/>
            <person name="Grigoriev I.V."/>
            <person name="Spatafora J.W."/>
            <person name="Aime M.C."/>
        </authorList>
    </citation>
    <scope>NUCLEOTIDE SEQUENCE [LARGE SCALE GENOMIC DNA]</scope>
    <source>
        <strain evidence="15 16">MCA 4198</strain>
    </source>
</reference>
<dbReference type="GO" id="GO:0070631">
    <property type="term" value="P:spindle pole body localization"/>
    <property type="evidence" value="ECO:0007669"/>
    <property type="project" value="TreeGrafter"/>
</dbReference>
<feature type="compositionally biased region" description="Low complexity" evidence="13">
    <location>
        <begin position="591"/>
        <end position="611"/>
    </location>
</feature>
<accession>A0A316YMR6</accession>
<dbReference type="STRING" id="215250.A0A316YMR6"/>
<dbReference type="Proteomes" id="UP000245768">
    <property type="component" value="Unassembled WGS sequence"/>
</dbReference>
<comment type="similarity">
    <text evidence="3">Belongs to the NDC1 family.</text>
</comment>
<keyword evidence="12" id="KW-0539">Nucleus</keyword>
<dbReference type="GeneID" id="37043656"/>
<evidence type="ECO:0000256" key="11">
    <source>
        <dbReference type="ARBA" id="ARBA00023136"/>
    </source>
</evidence>
<proteinExistence type="inferred from homology"/>
<evidence type="ECO:0000256" key="10">
    <source>
        <dbReference type="ARBA" id="ARBA00023132"/>
    </source>
</evidence>
<dbReference type="GO" id="GO:0070762">
    <property type="term" value="C:nuclear pore transmembrane ring"/>
    <property type="evidence" value="ECO:0007669"/>
    <property type="project" value="TreeGrafter"/>
</dbReference>
<organism evidence="15 16">
    <name type="scientific">Acaromyces ingoldii</name>
    <dbReference type="NCBI Taxonomy" id="215250"/>
    <lineage>
        <taxon>Eukaryota</taxon>
        <taxon>Fungi</taxon>
        <taxon>Dikarya</taxon>
        <taxon>Basidiomycota</taxon>
        <taxon>Ustilaginomycotina</taxon>
        <taxon>Exobasidiomycetes</taxon>
        <taxon>Exobasidiales</taxon>
        <taxon>Cryptobasidiaceae</taxon>
        <taxon>Acaromyces</taxon>
    </lineage>
</organism>
<feature type="transmembrane region" description="Helical" evidence="14">
    <location>
        <begin position="183"/>
        <end position="204"/>
    </location>
</feature>
<evidence type="ECO:0000256" key="8">
    <source>
        <dbReference type="ARBA" id="ARBA00022989"/>
    </source>
</evidence>
<feature type="transmembrane region" description="Helical" evidence="14">
    <location>
        <begin position="256"/>
        <end position="275"/>
    </location>
</feature>
<dbReference type="GO" id="GO:0030674">
    <property type="term" value="F:protein-macromolecule adaptor activity"/>
    <property type="evidence" value="ECO:0007669"/>
    <property type="project" value="TreeGrafter"/>
</dbReference>
<feature type="compositionally biased region" description="Low complexity" evidence="13">
    <location>
        <begin position="1"/>
        <end position="21"/>
    </location>
</feature>
<evidence type="ECO:0000256" key="9">
    <source>
        <dbReference type="ARBA" id="ARBA00023010"/>
    </source>
</evidence>
<keyword evidence="16" id="KW-1185">Reference proteome</keyword>
<evidence type="ECO:0000256" key="5">
    <source>
        <dbReference type="ARBA" id="ARBA00022692"/>
    </source>
</evidence>
<dbReference type="PANTHER" id="PTHR13269">
    <property type="entry name" value="NUCLEOPORIN NDC1"/>
    <property type="match status" value="1"/>
</dbReference>
<keyword evidence="7" id="KW-0653">Protein transport</keyword>
<dbReference type="GO" id="GO:0051028">
    <property type="term" value="P:mRNA transport"/>
    <property type="evidence" value="ECO:0007669"/>
    <property type="project" value="UniProtKB-KW"/>
</dbReference>
<dbReference type="GO" id="GO:0005816">
    <property type="term" value="C:spindle pole body"/>
    <property type="evidence" value="ECO:0007669"/>
    <property type="project" value="TreeGrafter"/>
</dbReference>
<keyword evidence="10" id="KW-0906">Nuclear pore complex</keyword>
<evidence type="ECO:0000256" key="6">
    <source>
        <dbReference type="ARBA" id="ARBA00022816"/>
    </source>
</evidence>
<dbReference type="InParanoid" id="A0A316YMR6"/>
<keyword evidence="8 14" id="KW-1133">Transmembrane helix</keyword>
<dbReference type="EMBL" id="KZ819636">
    <property type="protein sequence ID" value="PWN90549.1"/>
    <property type="molecule type" value="Genomic_DNA"/>
</dbReference>
<evidence type="ECO:0000256" key="4">
    <source>
        <dbReference type="ARBA" id="ARBA00022448"/>
    </source>
</evidence>
<feature type="region of interest" description="Disordered" evidence="13">
    <location>
        <begin position="681"/>
        <end position="711"/>
    </location>
</feature>
<evidence type="ECO:0000313" key="16">
    <source>
        <dbReference type="Proteomes" id="UP000245768"/>
    </source>
</evidence>
<keyword evidence="5 14" id="KW-0812">Transmembrane</keyword>
<keyword evidence="4" id="KW-0813">Transport</keyword>
<keyword evidence="11 14" id="KW-0472">Membrane</keyword>
<feature type="compositionally biased region" description="Low complexity" evidence="13">
    <location>
        <begin position="701"/>
        <end position="710"/>
    </location>
</feature>
<sequence length="895" mass="93814">METGQSASSLSLSGSASRQGLFASPSGQFGGPKAGSSSTNGVAALAASANGGPATPMRATPRGKRNSLADFGTPIKVANSSPYRTPEPSSRAASLLLRSPFGTPASKTATPTTSGVAGASGQATAAGGGASTPPKPLTGSAAVLARIQALGGGASVTRPLQGKLYLPYSSYVQLALQTNIDRLYVAAVLSVHVLLSLSLFSPLSPLASLALPLRPTLVLLSTLAFALGVLPLIAARRLSIRGGSSYFTPKPLLSSSINALGFAFPLSSPGAHYLWSLSNPSTWLAAALYALSGLALAGTHGLALMLYANNEEGRWSPYLTVPIRTSDGYRTTATRPNERLFFLIGSNLLLGACYSVYRSSSLAHPSSSLLGSPHFASQATVQSASSRISVQLRRRLPTALILGLVLPAALLVGYLPIRRPLFRLLLSIMGHHSPLRPIFIPSFRSSFLSIGLLVRTTALGIVSALAWETVSVLWDVFATQPFTDRGGLSAFSRAPKNCLISGIQARRDATVEGPDRREPKEAREYYSHFAFAEQAVLAATEPDRRKAIFRDVGSSTPGAAGAAKSSWQLLAQECLAVIDEERVHIARRGQAQSTVATSSSSTGTITASASSKKPLDPSHDALQSGAHIVKPAQQTIWDKLASSSGGSQPAKPASSTTTAVSSSTPASDAGLSDLLHRIAPRPETDVSAVTRQGPAVKRPPTTSTTSSSSSTGGGYAFLHQVVSSMVHTTFSLLRTAYLLLPSDLQHVLRTAPVLRSLPQVYSYLITPATTTLIASRTMPVHAALDVWSSQILSALLAASVTEDEYGSVALSAKEGCGVEQVVSALTKLLLEIQSWQQQQQQVGQSDEEKELWEQEVEPLASALRSGITIVLAAFEPKGHVWANETQALLSKAFSS</sequence>
<evidence type="ECO:0000256" key="13">
    <source>
        <dbReference type="SAM" id="MobiDB-lite"/>
    </source>
</evidence>
<dbReference type="Pfam" id="PF09531">
    <property type="entry name" value="Ndc1_Nup"/>
    <property type="match status" value="1"/>
</dbReference>
<dbReference type="GO" id="GO:0031965">
    <property type="term" value="C:nuclear membrane"/>
    <property type="evidence" value="ECO:0007669"/>
    <property type="project" value="UniProtKB-SubCell"/>
</dbReference>
<evidence type="ECO:0000256" key="3">
    <source>
        <dbReference type="ARBA" id="ARBA00005760"/>
    </source>
</evidence>
<evidence type="ECO:0000256" key="1">
    <source>
        <dbReference type="ARBA" id="ARBA00004232"/>
    </source>
</evidence>
<evidence type="ECO:0000256" key="12">
    <source>
        <dbReference type="ARBA" id="ARBA00023242"/>
    </source>
</evidence>
<dbReference type="GO" id="GO:0006999">
    <property type="term" value="P:nuclear pore organization"/>
    <property type="evidence" value="ECO:0007669"/>
    <property type="project" value="TreeGrafter"/>
</dbReference>
<feature type="transmembrane region" description="Helical" evidence="14">
    <location>
        <begin position="287"/>
        <end position="308"/>
    </location>
</feature>
<evidence type="ECO:0000256" key="2">
    <source>
        <dbReference type="ARBA" id="ARBA00004567"/>
    </source>
</evidence>
<feature type="region of interest" description="Disordered" evidence="13">
    <location>
        <begin position="588"/>
        <end position="621"/>
    </location>
</feature>
<evidence type="ECO:0000256" key="14">
    <source>
        <dbReference type="SAM" id="Phobius"/>
    </source>
</evidence>
<dbReference type="AlphaFoldDB" id="A0A316YMR6"/>
<feature type="compositionally biased region" description="Low complexity" evidence="13">
    <location>
        <begin position="647"/>
        <end position="667"/>
    </location>
</feature>
<dbReference type="RefSeq" id="XP_025377747.1">
    <property type="nucleotide sequence ID" value="XM_025521740.1"/>
</dbReference>
<dbReference type="OrthoDB" id="67850at2759"/>
<gene>
    <name evidence="15" type="ORF">FA10DRAFT_267002</name>
</gene>
<evidence type="ECO:0008006" key="17">
    <source>
        <dbReference type="Google" id="ProtNLM"/>
    </source>
</evidence>